<evidence type="ECO:0000256" key="2">
    <source>
        <dbReference type="ARBA" id="ARBA00010488"/>
    </source>
</evidence>
<evidence type="ECO:0000313" key="8">
    <source>
        <dbReference type="Proteomes" id="UP001168694"/>
    </source>
</evidence>
<accession>A0ABT8E1H3</accession>
<comment type="similarity">
    <text evidence="2">Belongs to the CDP-glycerol glycerophosphotransferase family.</text>
</comment>
<dbReference type="InterPro" id="IPR043149">
    <property type="entry name" value="TagF_N"/>
</dbReference>
<dbReference type="Proteomes" id="UP001168694">
    <property type="component" value="Unassembled WGS sequence"/>
</dbReference>
<sequence>MLEKIKLLFKSIPAIMLSRFKQVDNQKIIFSSSNNTDFDYNSKYLFEYFINHKNNYDCKFVINDEEKRQRLNKEIGNYFIETKSFKGMMDVLQSGCWITSAGLPMYFPFIGKRRKIINLWHGVPLKKVCLLENNKPLINKLFFKLIFSMNYTSVVTTSRQLIPLMAKSMGVKEKRVLVLGQPRNDLIMIPKSKEILNSYFSSLPSFTNVILYAPTWRDKGSTKYFPFEDFDANKINDFLETKQLLLLIRGHKASSSNFFKETSRIKFLNNDKVEDIMEILNIFDLLITDYSGMYIDYLLLKRPILFLPYDLEEYSTLRGFNFDYEMFAPGPKPLNQKDFLIELESLIENENYYRDEREKVNMYFNEVVEGNCKRNFQYINTLLN</sequence>
<comment type="subcellular location">
    <subcellularLocation>
        <location evidence="1">Cell membrane</location>
        <topology evidence="1">Peripheral membrane protein</topology>
    </subcellularLocation>
</comment>
<dbReference type="InterPro" id="IPR043148">
    <property type="entry name" value="TagF_C"/>
</dbReference>
<evidence type="ECO:0000313" key="7">
    <source>
        <dbReference type="EMBL" id="MDN4071764.1"/>
    </source>
</evidence>
<evidence type="ECO:0000256" key="1">
    <source>
        <dbReference type="ARBA" id="ARBA00004202"/>
    </source>
</evidence>
<protein>
    <submittedName>
        <fullName evidence="7">CDP-glycerol glycerophosphotransferase family protein</fullName>
    </submittedName>
</protein>
<keyword evidence="6" id="KW-0472">Membrane</keyword>
<name>A0ABT8E1H3_9BACL</name>
<evidence type="ECO:0000256" key="4">
    <source>
        <dbReference type="ARBA" id="ARBA00022679"/>
    </source>
</evidence>
<gene>
    <name evidence="7" type="ORF">QYF49_01795</name>
</gene>
<dbReference type="RefSeq" id="WP_290397923.1">
    <property type="nucleotide sequence ID" value="NZ_JAUHLN010000001.1"/>
</dbReference>
<proteinExistence type="inferred from homology"/>
<reference evidence="7" key="1">
    <citation type="submission" date="2023-06" db="EMBL/GenBank/DDBJ databases">
        <title>Draft Genome Sequences of Representative Paenibacillus Polymyxa, Bacillus cereus, Fictibacillus sp., and Brevibacillus agri Strains Isolated from Amazonian Dark Earth.</title>
        <authorList>
            <person name="Pellegrinetti T.A."/>
            <person name="Cunha I.C.M."/>
            <person name="Chaves M.G."/>
            <person name="Freitas A.S."/>
            <person name="Silva A.V.R."/>
            <person name="Tsai S.M."/>
            <person name="Mendes L.W."/>
        </authorList>
    </citation>
    <scope>NUCLEOTIDE SEQUENCE</scope>
    <source>
        <strain evidence="7">CENA-BCM004</strain>
    </source>
</reference>
<evidence type="ECO:0000256" key="6">
    <source>
        <dbReference type="ARBA" id="ARBA00023136"/>
    </source>
</evidence>
<dbReference type="Gene3D" id="3.40.50.11820">
    <property type="match status" value="1"/>
</dbReference>
<dbReference type="Gene3D" id="3.40.50.12580">
    <property type="match status" value="1"/>
</dbReference>
<evidence type="ECO:0000256" key="5">
    <source>
        <dbReference type="ARBA" id="ARBA00022944"/>
    </source>
</evidence>
<keyword evidence="4" id="KW-0808">Transferase</keyword>
<dbReference type="PANTHER" id="PTHR37316">
    <property type="entry name" value="TEICHOIC ACID GLYCEROL-PHOSPHATE PRIMASE"/>
    <property type="match status" value="1"/>
</dbReference>
<dbReference type="SUPFAM" id="SSF53756">
    <property type="entry name" value="UDP-Glycosyltransferase/glycogen phosphorylase"/>
    <property type="match status" value="1"/>
</dbReference>
<organism evidence="7 8">
    <name type="scientific">Fictibacillus terranigra</name>
    <dbReference type="NCBI Taxonomy" id="3058424"/>
    <lineage>
        <taxon>Bacteria</taxon>
        <taxon>Bacillati</taxon>
        <taxon>Bacillota</taxon>
        <taxon>Bacilli</taxon>
        <taxon>Bacillales</taxon>
        <taxon>Fictibacillaceae</taxon>
        <taxon>Fictibacillus</taxon>
    </lineage>
</organism>
<keyword evidence="5" id="KW-0777">Teichoic acid biosynthesis</keyword>
<dbReference type="InterPro" id="IPR007554">
    <property type="entry name" value="Glycerophosphate_synth"/>
</dbReference>
<dbReference type="EMBL" id="JAUHLN010000001">
    <property type="protein sequence ID" value="MDN4071764.1"/>
    <property type="molecule type" value="Genomic_DNA"/>
</dbReference>
<dbReference type="Pfam" id="PF04464">
    <property type="entry name" value="Glyphos_transf"/>
    <property type="match status" value="1"/>
</dbReference>
<evidence type="ECO:0000256" key="3">
    <source>
        <dbReference type="ARBA" id="ARBA00022475"/>
    </source>
</evidence>
<keyword evidence="8" id="KW-1185">Reference proteome</keyword>
<comment type="caution">
    <text evidence="7">The sequence shown here is derived from an EMBL/GenBank/DDBJ whole genome shotgun (WGS) entry which is preliminary data.</text>
</comment>
<dbReference type="InterPro" id="IPR051612">
    <property type="entry name" value="Teichoic_Acid_Biosynth"/>
</dbReference>
<keyword evidence="3" id="KW-1003">Cell membrane</keyword>
<dbReference type="PANTHER" id="PTHR37316:SF3">
    <property type="entry name" value="TEICHOIC ACID GLYCEROL-PHOSPHATE TRANSFERASE"/>
    <property type="match status" value="1"/>
</dbReference>